<dbReference type="GO" id="GO:0046872">
    <property type="term" value="F:metal ion binding"/>
    <property type="evidence" value="ECO:0007669"/>
    <property type="project" value="UniProtKB-KW"/>
</dbReference>
<reference evidence="5 6" key="1">
    <citation type="submission" date="2021-08" db="EMBL/GenBank/DDBJ databases">
        <title>Draft Genome Sequence of Phanerochaete sordida strain YK-624.</title>
        <authorList>
            <person name="Mori T."/>
            <person name="Dohra H."/>
            <person name="Suzuki T."/>
            <person name="Kawagishi H."/>
            <person name="Hirai H."/>
        </authorList>
    </citation>
    <scope>NUCLEOTIDE SEQUENCE [LARGE SCALE GENOMIC DNA]</scope>
    <source>
        <strain evidence="5 6">YK-624</strain>
    </source>
</reference>
<dbReference type="SUPFAM" id="SSF51316">
    <property type="entry name" value="Mss4-like"/>
    <property type="match status" value="1"/>
</dbReference>
<feature type="domain" description="CENP-V/GFA" evidence="4">
    <location>
        <begin position="12"/>
        <end position="128"/>
    </location>
</feature>
<dbReference type="PROSITE" id="PS51891">
    <property type="entry name" value="CENP_V_GFA"/>
    <property type="match status" value="1"/>
</dbReference>
<dbReference type="InterPro" id="IPR052355">
    <property type="entry name" value="CENP-V-like"/>
</dbReference>
<dbReference type="Pfam" id="PF04828">
    <property type="entry name" value="GFA"/>
    <property type="match status" value="1"/>
</dbReference>
<accession>A0A9P3GAV2</accession>
<keyword evidence="6" id="KW-1185">Reference proteome</keyword>
<dbReference type="AlphaFoldDB" id="A0A9P3GAV2"/>
<keyword evidence="2" id="KW-0479">Metal-binding</keyword>
<evidence type="ECO:0000256" key="1">
    <source>
        <dbReference type="ARBA" id="ARBA00005495"/>
    </source>
</evidence>
<evidence type="ECO:0000259" key="4">
    <source>
        <dbReference type="PROSITE" id="PS51891"/>
    </source>
</evidence>
<dbReference type="OrthoDB" id="3264588at2759"/>
<comment type="caution">
    <text evidence="5">The sequence shown here is derived from an EMBL/GenBank/DDBJ whole genome shotgun (WGS) entry which is preliminary data.</text>
</comment>
<dbReference type="InterPro" id="IPR006913">
    <property type="entry name" value="CENP-V/GFA"/>
</dbReference>
<protein>
    <submittedName>
        <fullName evidence="5">GFA domain-containing protein</fullName>
    </submittedName>
</protein>
<dbReference type="PANTHER" id="PTHR28620:SF1">
    <property type="entry name" value="CENP-V_GFA DOMAIN-CONTAINING PROTEIN"/>
    <property type="match status" value="1"/>
</dbReference>
<sequence>MSAPATTAEKEYTGGCHCARFRYAFTHAPFAQGETAVEACNCSICDAKGAIWALVPEDKFRLTKGALGELTLYEFHKRVYKHYFCPTCGVALVLGVPSKREVHVNVRATDGVDVGKLKVTVFDGKNLL</sequence>
<evidence type="ECO:0000313" key="5">
    <source>
        <dbReference type="EMBL" id="GJE91491.1"/>
    </source>
</evidence>
<dbReference type="Proteomes" id="UP000703269">
    <property type="component" value="Unassembled WGS sequence"/>
</dbReference>
<dbReference type="InterPro" id="IPR011057">
    <property type="entry name" value="Mss4-like_sf"/>
</dbReference>
<gene>
    <name evidence="5" type="ORF">PsYK624_076410</name>
</gene>
<organism evidence="5 6">
    <name type="scientific">Phanerochaete sordida</name>
    <dbReference type="NCBI Taxonomy" id="48140"/>
    <lineage>
        <taxon>Eukaryota</taxon>
        <taxon>Fungi</taxon>
        <taxon>Dikarya</taxon>
        <taxon>Basidiomycota</taxon>
        <taxon>Agaricomycotina</taxon>
        <taxon>Agaricomycetes</taxon>
        <taxon>Polyporales</taxon>
        <taxon>Phanerochaetaceae</taxon>
        <taxon>Phanerochaete</taxon>
    </lineage>
</organism>
<comment type="similarity">
    <text evidence="1">Belongs to the Gfa family.</text>
</comment>
<evidence type="ECO:0000256" key="2">
    <source>
        <dbReference type="ARBA" id="ARBA00022723"/>
    </source>
</evidence>
<dbReference type="EMBL" id="BPQB01000021">
    <property type="protein sequence ID" value="GJE91491.1"/>
    <property type="molecule type" value="Genomic_DNA"/>
</dbReference>
<proteinExistence type="inferred from homology"/>
<evidence type="ECO:0000256" key="3">
    <source>
        <dbReference type="ARBA" id="ARBA00022833"/>
    </source>
</evidence>
<name>A0A9P3GAV2_9APHY</name>
<keyword evidence="3" id="KW-0862">Zinc</keyword>
<dbReference type="GO" id="GO:0016846">
    <property type="term" value="F:carbon-sulfur lyase activity"/>
    <property type="evidence" value="ECO:0007669"/>
    <property type="project" value="InterPro"/>
</dbReference>
<dbReference type="PANTHER" id="PTHR28620">
    <property type="entry name" value="CENTROMERE PROTEIN V"/>
    <property type="match status" value="1"/>
</dbReference>
<evidence type="ECO:0000313" key="6">
    <source>
        <dbReference type="Proteomes" id="UP000703269"/>
    </source>
</evidence>
<dbReference type="Gene3D" id="2.170.150.70">
    <property type="match status" value="1"/>
</dbReference>